<keyword evidence="9" id="KW-0012">Acyltransferase</keyword>
<feature type="domain" description="O-acyltransferase WSD1 C-terminal" evidence="13">
    <location>
        <begin position="338"/>
        <end position="476"/>
    </location>
</feature>
<dbReference type="GO" id="GO:0001666">
    <property type="term" value="P:response to hypoxia"/>
    <property type="evidence" value="ECO:0007669"/>
    <property type="project" value="TreeGrafter"/>
</dbReference>
<accession>A0A563DYR3</accession>
<evidence type="ECO:0000256" key="6">
    <source>
        <dbReference type="ARBA" id="ARBA00022679"/>
    </source>
</evidence>
<evidence type="ECO:0000259" key="13">
    <source>
        <dbReference type="Pfam" id="PF06974"/>
    </source>
</evidence>
<gene>
    <name evidence="14" type="ORF">FGL98_14180</name>
</gene>
<dbReference type="EC" id="2.3.1.20" evidence="4"/>
<dbReference type="RefSeq" id="WP_146317546.1">
    <property type="nucleotide sequence ID" value="NZ_VCQV01000020.1"/>
</dbReference>
<dbReference type="PANTHER" id="PTHR31650">
    <property type="entry name" value="O-ACYLTRANSFERASE (WSD1-LIKE) FAMILY PROTEIN"/>
    <property type="match status" value="1"/>
</dbReference>
<dbReference type="GO" id="GO:0019432">
    <property type="term" value="P:triglyceride biosynthetic process"/>
    <property type="evidence" value="ECO:0007669"/>
    <property type="project" value="UniProtKB-UniPathway"/>
</dbReference>
<dbReference type="InterPro" id="IPR023213">
    <property type="entry name" value="CAT-like_dom_sf"/>
</dbReference>
<dbReference type="AlphaFoldDB" id="A0A563DYR3"/>
<reference evidence="14 15" key="1">
    <citation type="submission" date="2019-05" db="EMBL/GenBank/DDBJ databases">
        <authorList>
            <person name="Lee S.D."/>
        </authorList>
    </citation>
    <scope>NUCLEOTIDE SEQUENCE [LARGE SCALE GENOMIC DNA]</scope>
    <source>
        <strain evidence="14 15">C5-26</strain>
    </source>
</reference>
<keyword evidence="6" id="KW-0808">Transferase</keyword>
<protein>
    <recommendedName>
        <fullName evidence="4">diacylglycerol O-acyltransferase</fullName>
        <ecNumber evidence="4">2.3.1.20</ecNumber>
    </recommendedName>
</protein>
<dbReference type="GO" id="GO:0006071">
    <property type="term" value="P:glycerol metabolic process"/>
    <property type="evidence" value="ECO:0007669"/>
    <property type="project" value="UniProtKB-KW"/>
</dbReference>
<dbReference type="GO" id="GO:0005886">
    <property type="term" value="C:plasma membrane"/>
    <property type="evidence" value="ECO:0007669"/>
    <property type="project" value="TreeGrafter"/>
</dbReference>
<keyword evidence="8" id="KW-0443">Lipid metabolism</keyword>
<evidence type="ECO:0000256" key="1">
    <source>
        <dbReference type="ARBA" id="ARBA00004771"/>
    </source>
</evidence>
<evidence type="ECO:0000256" key="9">
    <source>
        <dbReference type="ARBA" id="ARBA00023315"/>
    </source>
</evidence>
<evidence type="ECO:0000256" key="3">
    <source>
        <dbReference type="ARBA" id="ARBA00009587"/>
    </source>
</evidence>
<dbReference type="EMBL" id="VCQV01000020">
    <property type="protein sequence ID" value="TWP35269.1"/>
    <property type="molecule type" value="Genomic_DNA"/>
</dbReference>
<name>A0A563DYR3_9MICO</name>
<dbReference type="PANTHER" id="PTHR31650:SF1">
    <property type="entry name" value="WAX ESTER SYNTHASE_DIACYLGLYCEROL ACYLTRANSFERASE 4-RELATED"/>
    <property type="match status" value="1"/>
</dbReference>
<feature type="region of interest" description="Disordered" evidence="11">
    <location>
        <begin position="484"/>
        <end position="520"/>
    </location>
</feature>
<evidence type="ECO:0000256" key="8">
    <source>
        <dbReference type="ARBA" id="ARBA00023098"/>
    </source>
</evidence>
<evidence type="ECO:0000256" key="4">
    <source>
        <dbReference type="ARBA" id="ARBA00013244"/>
    </source>
</evidence>
<dbReference type="Pfam" id="PF06974">
    <property type="entry name" value="WS_DGAT_C"/>
    <property type="match status" value="1"/>
</dbReference>
<comment type="similarity">
    <text evidence="3">Belongs to the long-chain O-acyltransferase family.</text>
</comment>
<dbReference type="InterPro" id="IPR004255">
    <property type="entry name" value="O-acyltransferase_WSD1_N"/>
</dbReference>
<evidence type="ECO:0000313" key="15">
    <source>
        <dbReference type="Proteomes" id="UP000320244"/>
    </source>
</evidence>
<dbReference type="Pfam" id="PF03007">
    <property type="entry name" value="WS_DGAT_cat"/>
    <property type="match status" value="1"/>
</dbReference>
<dbReference type="GO" id="GO:0004144">
    <property type="term" value="F:diacylglycerol O-acyltransferase activity"/>
    <property type="evidence" value="ECO:0007669"/>
    <property type="project" value="UniProtKB-EC"/>
</dbReference>
<sequence>MSSPTEPMPDNPQDAYRKGWASASRWGAADRMNELETLMWRSERHPRQSSTITMLMLLDRAPDWARLRAALDWGSRLVPLMRKRVVEPVLPVGPPAWAPDPTFNLDYHLRRVHLPAPGGHAELLALTQAAALAPFDRVRPLWEATLVEGLADDRAAYILKLHHSLTDGRGVIQILSLLQSPTRAHTPKGPMPELPEAQGQSDRVGLALDEVGDRLRSAPAYATRLASAELRALARPAESVVSALRYVGSMRRTLIPSAGGSPLLRDRAGTDWRFGTFECDFVDLRAAAKAAAGSVNDAYVAVLLGGLRRYHENFGVKLDAMPMAMPVSVRKEDDPMGGNKFAGTMFSAPIGIVDPAERIAAVRGTVLALRVEPAVDSFSFVGPALNLLPSEVGARVLRAGAAADVSASNVPGVSRPTYLAGALVERVYGFGPLPGVAVMATMNTTAGQACFGLNCDGRAVKDVPLLMECMRDGLAEVLALGAAKPTDAAATKPRAKRTTKSAAKRATRKTTSKRPPTTGE</sequence>
<comment type="caution">
    <text evidence="14">The sequence shown here is derived from an EMBL/GenBank/DDBJ whole genome shotgun (WGS) entry which is preliminary data.</text>
</comment>
<dbReference type="SUPFAM" id="SSF52777">
    <property type="entry name" value="CoA-dependent acyltransferases"/>
    <property type="match status" value="1"/>
</dbReference>
<evidence type="ECO:0000313" key="14">
    <source>
        <dbReference type="EMBL" id="TWP35269.1"/>
    </source>
</evidence>
<reference evidence="14 15" key="2">
    <citation type="submission" date="2019-08" db="EMBL/GenBank/DDBJ databases">
        <title>Jejuicoccus antrihumi gen. nov., sp. nov., a new member of the family Dermacoccaceae isolated from a cave.</title>
        <authorList>
            <person name="Schumann P."/>
            <person name="Kim I.S."/>
        </authorList>
    </citation>
    <scope>NUCLEOTIDE SEQUENCE [LARGE SCALE GENOMIC DNA]</scope>
    <source>
        <strain evidence="14 15">C5-26</strain>
    </source>
</reference>
<keyword evidence="15" id="KW-1185">Reference proteome</keyword>
<dbReference type="OrthoDB" id="9810950at2"/>
<keyword evidence="7" id="KW-0319">Glycerol metabolism</keyword>
<evidence type="ECO:0000256" key="10">
    <source>
        <dbReference type="ARBA" id="ARBA00048109"/>
    </source>
</evidence>
<dbReference type="InterPro" id="IPR045034">
    <property type="entry name" value="O-acyltransferase_WSD1-like"/>
</dbReference>
<feature type="domain" description="O-acyltransferase WSD1-like N-terminal" evidence="12">
    <location>
        <begin position="34"/>
        <end position="299"/>
    </location>
</feature>
<evidence type="ECO:0000259" key="12">
    <source>
        <dbReference type="Pfam" id="PF03007"/>
    </source>
</evidence>
<organism evidence="14 15">
    <name type="scientific">Leekyejoonella antrihumi</name>
    <dbReference type="NCBI Taxonomy" id="1660198"/>
    <lineage>
        <taxon>Bacteria</taxon>
        <taxon>Bacillati</taxon>
        <taxon>Actinomycetota</taxon>
        <taxon>Actinomycetes</taxon>
        <taxon>Micrococcales</taxon>
        <taxon>Dermacoccaceae</taxon>
        <taxon>Leekyejoonella</taxon>
    </lineage>
</organism>
<evidence type="ECO:0000256" key="11">
    <source>
        <dbReference type="SAM" id="MobiDB-lite"/>
    </source>
</evidence>
<comment type="catalytic activity">
    <reaction evidence="10">
        <text>an acyl-CoA + a 1,2-diacyl-sn-glycerol = a triacyl-sn-glycerol + CoA</text>
        <dbReference type="Rhea" id="RHEA:10868"/>
        <dbReference type="ChEBI" id="CHEBI:17815"/>
        <dbReference type="ChEBI" id="CHEBI:57287"/>
        <dbReference type="ChEBI" id="CHEBI:58342"/>
        <dbReference type="ChEBI" id="CHEBI:64615"/>
        <dbReference type="EC" id="2.3.1.20"/>
    </reaction>
</comment>
<dbReference type="UniPathway" id="UPA00282"/>
<dbReference type="GO" id="GO:0051701">
    <property type="term" value="P:biological process involved in interaction with host"/>
    <property type="evidence" value="ECO:0007669"/>
    <property type="project" value="TreeGrafter"/>
</dbReference>
<dbReference type="Gene3D" id="3.30.559.10">
    <property type="entry name" value="Chloramphenicol acetyltransferase-like domain"/>
    <property type="match status" value="1"/>
</dbReference>
<proteinExistence type="inferred from homology"/>
<feature type="compositionally biased region" description="Basic residues" evidence="11">
    <location>
        <begin position="493"/>
        <end position="512"/>
    </location>
</feature>
<comment type="pathway">
    <text evidence="2">Lipid metabolism.</text>
</comment>
<evidence type="ECO:0000256" key="2">
    <source>
        <dbReference type="ARBA" id="ARBA00005189"/>
    </source>
</evidence>
<comment type="pathway">
    <text evidence="1">Glycerolipid metabolism; triacylglycerol biosynthesis.</text>
</comment>
<keyword evidence="5" id="KW-0444">Lipid biosynthesis</keyword>
<evidence type="ECO:0000256" key="5">
    <source>
        <dbReference type="ARBA" id="ARBA00022516"/>
    </source>
</evidence>
<dbReference type="Proteomes" id="UP000320244">
    <property type="component" value="Unassembled WGS sequence"/>
</dbReference>
<dbReference type="GO" id="GO:0071731">
    <property type="term" value="P:response to nitric oxide"/>
    <property type="evidence" value="ECO:0007669"/>
    <property type="project" value="TreeGrafter"/>
</dbReference>
<evidence type="ECO:0000256" key="7">
    <source>
        <dbReference type="ARBA" id="ARBA00022798"/>
    </source>
</evidence>
<dbReference type="InterPro" id="IPR009721">
    <property type="entry name" value="O-acyltransferase_WSD1_C"/>
</dbReference>